<dbReference type="PANTHER" id="PTHR36303:SF1">
    <property type="entry name" value="2',3'-CYCLIC-NUCLEOTIDE 2'-PHOSPHODIESTERASE"/>
    <property type="match status" value="1"/>
</dbReference>
<feature type="active site" description="Proton donor" evidence="1">
    <location>
        <position position="71"/>
    </location>
</feature>
<dbReference type="GO" id="GO:0046872">
    <property type="term" value="F:metal ion binding"/>
    <property type="evidence" value="ECO:0007669"/>
    <property type="project" value="UniProtKB-KW"/>
</dbReference>
<dbReference type="PATRIC" id="fig|1125702.3.peg.2309"/>
<keyword evidence="4" id="KW-1185">Reference proteome</keyword>
<accession>S3MA85</accession>
<reference evidence="3 4" key="1">
    <citation type="submission" date="2013-04" db="EMBL/GenBank/DDBJ databases">
        <title>The Genome Sequence of Treponema vincentii F0403.</title>
        <authorList>
            <consortium name="The Broad Institute Genomics Platform"/>
            <person name="Earl A."/>
            <person name="Ward D."/>
            <person name="Feldgarden M."/>
            <person name="Gevers D."/>
            <person name="Leonetti C."/>
            <person name="Izard J."/>
            <person name="Walker B."/>
            <person name="Young S."/>
            <person name="Zeng Q."/>
            <person name="Gargeya S."/>
            <person name="Fitzgerald M."/>
            <person name="Haas B."/>
            <person name="Abouelleil A."/>
            <person name="Allen A.W."/>
            <person name="Alvarado L."/>
            <person name="Arachchi H.M."/>
            <person name="Berlin A.M."/>
            <person name="Chapman S.B."/>
            <person name="Gainer-Dewar J."/>
            <person name="Goldberg J."/>
            <person name="Griggs A."/>
            <person name="Gujja S."/>
            <person name="Hansen M."/>
            <person name="Howarth C."/>
            <person name="Imamovic A."/>
            <person name="Ireland A."/>
            <person name="Larimer J."/>
            <person name="McCowan C."/>
            <person name="Murphy C."/>
            <person name="Pearson M."/>
            <person name="Poon T.W."/>
            <person name="Priest M."/>
            <person name="Roberts A."/>
            <person name="Saif S."/>
            <person name="Shea T."/>
            <person name="Sisk P."/>
            <person name="Sykes S."/>
            <person name="Wortman J."/>
            <person name="Nusbaum C."/>
            <person name="Birren B."/>
        </authorList>
    </citation>
    <scope>NUCLEOTIDE SEQUENCE [LARGE SCALE GENOMIC DNA]</scope>
    <source>
        <strain evidence="3 4">F0403</strain>
    </source>
</reference>
<feature type="binding site" evidence="2">
    <location>
        <position position="43"/>
    </location>
    <ligand>
        <name>Fe cation</name>
        <dbReference type="ChEBI" id="CHEBI:24875"/>
        <label>1</label>
    </ligand>
</feature>
<feature type="binding site" evidence="2">
    <location>
        <position position="42"/>
    </location>
    <ligand>
        <name>Fe cation</name>
        <dbReference type="ChEBI" id="CHEBI:24875"/>
        <label>1</label>
    </ligand>
</feature>
<evidence type="ECO:0000313" key="3">
    <source>
        <dbReference type="EMBL" id="EPF45944.1"/>
    </source>
</evidence>
<protein>
    <submittedName>
        <fullName evidence="3">Metallophosphoesterase</fullName>
    </submittedName>
</protein>
<dbReference type="SUPFAM" id="SSF56300">
    <property type="entry name" value="Metallo-dependent phosphatases"/>
    <property type="match status" value="1"/>
</dbReference>
<name>S3MA85_9SPIR</name>
<evidence type="ECO:0000256" key="1">
    <source>
        <dbReference type="PIRSR" id="PIRSR004789-50"/>
    </source>
</evidence>
<feature type="binding site" evidence="2">
    <location>
        <position position="155"/>
    </location>
    <ligand>
        <name>Fe cation</name>
        <dbReference type="ChEBI" id="CHEBI:24875"/>
        <label>2</label>
    </ligand>
</feature>
<comment type="caution">
    <text evidence="3">The sequence shown here is derived from an EMBL/GenBank/DDBJ whole genome shotgun (WGS) entry which is preliminary data.</text>
</comment>
<proteinExistence type="predicted"/>
<organism evidence="3 4">
    <name type="scientific">Treponema vincentii F0403</name>
    <dbReference type="NCBI Taxonomy" id="1125702"/>
    <lineage>
        <taxon>Bacteria</taxon>
        <taxon>Pseudomonadati</taxon>
        <taxon>Spirochaetota</taxon>
        <taxon>Spirochaetia</taxon>
        <taxon>Spirochaetales</taxon>
        <taxon>Treponemataceae</taxon>
        <taxon>Treponema</taxon>
    </lineage>
</organism>
<dbReference type="PANTHER" id="PTHR36303">
    <property type="entry name" value="2',3'-CYCLIC-NUCLEOTIDE 2'-PHOSPHODIESTERASE"/>
    <property type="match status" value="1"/>
</dbReference>
<keyword evidence="2" id="KW-0479">Metal-binding</keyword>
<feature type="binding site" evidence="2">
    <location>
        <position position="180"/>
    </location>
    <ligand>
        <name>Fe cation</name>
        <dbReference type="ChEBI" id="CHEBI:24875"/>
        <label>2</label>
    </ligand>
</feature>
<feature type="binding site" evidence="2">
    <location>
        <position position="70"/>
    </location>
    <ligand>
        <name>Fe cation</name>
        <dbReference type="ChEBI" id="CHEBI:24875"/>
        <label>2</label>
    </ligand>
</feature>
<sequence length="267" mass="28893">MDALILFFGGDICGAWGVDVAVRVIPELIKEENPDFIIVNGENAAKGSGIEPEQAARLFAAGVDVITGGNHSMERFDLRDTFGQEARILRPANYPFVPGSGIITVRKPRGTLTVLNVQGRENMRPIDCPFQTADRLLPEHTDGTVPDGIVMVDFHAESVQEKEALAYYLDGRVSCVFGSHTHTQTADERILAGGTGYISDAGMIGAFHSIIGSSIEAALARSLMLTPRTFDMPEEGEALFCGIIAAVSPETKKTLSLKRIYKVIENL</sequence>
<dbReference type="Gene3D" id="3.60.21.10">
    <property type="match status" value="1"/>
</dbReference>
<dbReference type="GO" id="GO:0004113">
    <property type="term" value="F:2',3'-cyclic-nucleotide 3'-phosphodiesterase activity"/>
    <property type="evidence" value="ECO:0007669"/>
    <property type="project" value="TreeGrafter"/>
</dbReference>
<evidence type="ECO:0000313" key="4">
    <source>
        <dbReference type="Proteomes" id="UP000014605"/>
    </source>
</evidence>
<dbReference type="InterPro" id="IPR005235">
    <property type="entry name" value="YmdB-like"/>
</dbReference>
<evidence type="ECO:0000256" key="2">
    <source>
        <dbReference type="PIRSR" id="PIRSR004789-51"/>
    </source>
</evidence>
<dbReference type="Pfam" id="PF13277">
    <property type="entry name" value="YmdB"/>
    <property type="match status" value="1"/>
</dbReference>
<dbReference type="PIRSF" id="PIRSF004789">
    <property type="entry name" value="DR1281"/>
    <property type="match status" value="1"/>
</dbReference>
<gene>
    <name evidence="3" type="ORF">HMPREF1222_02233</name>
</gene>
<dbReference type="Proteomes" id="UP000014605">
    <property type="component" value="Unassembled WGS sequence"/>
</dbReference>
<feature type="binding site" evidence="2">
    <location>
        <position position="42"/>
    </location>
    <ligand>
        <name>Fe cation</name>
        <dbReference type="ChEBI" id="CHEBI:24875"/>
        <label>2</label>
    </ligand>
</feature>
<dbReference type="InterPro" id="IPR029052">
    <property type="entry name" value="Metallo-depent_PP-like"/>
</dbReference>
<dbReference type="AlphaFoldDB" id="S3MA85"/>
<dbReference type="GeneID" id="301462338"/>
<dbReference type="EMBL" id="ATFC01000011">
    <property type="protein sequence ID" value="EPF45944.1"/>
    <property type="molecule type" value="Genomic_DNA"/>
</dbReference>
<feature type="binding site" evidence="2">
    <location>
        <position position="11"/>
    </location>
    <ligand>
        <name>Fe cation</name>
        <dbReference type="ChEBI" id="CHEBI:24875"/>
        <label>1</label>
    </ligand>
</feature>
<feature type="binding site" evidence="2">
    <location>
        <position position="182"/>
    </location>
    <ligand>
        <name>Fe cation</name>
        <dbReference type="ChEBI" id="CHEBI:24875"/>
        <label>1</label>
    </ligand>
</feature>
<dbReference type="RefSeq" id="WP_016519469.1">
    <property type="nucleotide sequence ID" value="NZ_KE332513.1"/>
</dbReference>
<dbReference type="HOGENOM" id="CLU_068238_0_0_12"/>